<proteinExistence type="predicted"/>
<feature type="non-terminal residue" evidence="1">
    <location>
        <position position="145"/>
    </location>
</feature>
<evidence type="ECO:0000313" key="2">
    <source>
        <dbReference type="Proteomes" id="UP001186974"/>
    </source>
</evidence>
<comment type="caution">
    <text evidence="1">The sequence shown here is derived from an EMBL/GenBank/DDBJ whole genome shotgun (WGS) entry which is preliminary data.</text>
</comment>
<accession>A0ACC3CZT9</accession>
<keyword evidence="2" id="KW-1185">Reference proteome</keyword>
<gene>
    <name evidence="1" type="ORF">LTS18_010061</name>
</gene>
<organism evidence="1 2">
    <name type="scientific">Coniosporium uncinatum</name>
    <dbReference type="NCBI Taxonomy" id="93489"/>
    <lineage>
        <taxon>Eukaryota</taxon>
        <taxon>Fungi</taxon>
        <taxon>Dikarya</taxon>
        <taxon>Ascomycota</taxon>
        <taxon>Pezizomycotina</taxon>
        <taxon>Dothideomycetes</taxon>
        <taxon>Dothideomycetes incertae sedis</taxon>
        <taxon>Coniosporium</taxon>
    </lineage>
</organism>
<dbReference type="EMBL" id="JAWDJW010009111">
    <property type="protein sequence ID" value="KAK3059789.1"/>
    <property type="molecule type" value="Genomic_DNA"/>
</dbReference>
<dbReference type="Proteomes" id="UP001186974">
    <property type="component" value="Unassembled WGS sequence"/>
</dbReference>
<protein>
    <submittedName>
        <fullName evidence="1">Uncharacterized protein</fullName>
    </submittedName>
</protein>
<sequence>MKLIRGLVNDFPQGYPRLAAFASSDTNTRLFRRFTYVRVRLLFDLQDEILELEEQLREQDNADALPDADGKRPHAFRLTSRRWDLGPNGNAKRREILTKLNTSLKEYDELLLREQQILSLPRPHYHSFRSVLNYIWKEKPLREEE</sequence>
<name>A0ACC3CZT9_9PEZI</name>
<reference evidence="1" key="1">
    <citation type="submission" date="2024-09" db="EMBL/GenBank/DDBJ databases">
        <title>Black Yeasts Isolated from many extreme environments.</title>
        <authorList>
            <person name="Coleine C."/>
            <person name="Stajich J.E."/>
            <person name="Selbmann L."/>
        </authorList>
    </citation>
    <scope>NUCLEOTIDE SEQUENCE</scope>
    <source>
        <strain evidence="1">CCFEE 5737</strain>
    </source>
</reference>
<evidence type="ECO:0000313" key="1">
    <source>
        <dbReference type="EMBL" id="KAK3059789.1"/>
    </source>
</evidence>